<dbReference type="Pfam" id="PF01436">
    <property type="entry name" value="NHL"/>
    <property type="match status" value="3"/>
</dbReference>
<feature type="repeat" description="NHL" evidence="2">
    <location>
        <begin position="209"/>
        <end position="240"/>
    </location>
</feature>
<keyword evidence="1" id="KW-0677">Repeat</keyword>
<comment type="caution">
    <text evidence="4">The sequence shown here is derived from an EMBL/GenBank/DDBJ whole genome shotgun (WGS) entry which is preliminary data.</text>
</comment>
<dbReference type="Proteomes" id="UP000663854">
    <property type="component" value="Unassembled WGS sequence"/>
</dbReference>
<feature type="repeat" description="NHL" evidence="2">
    <location>
        <begin position="456"/>
        <end position="487"/>
    </location>
</feature>
<dbReference type="Gene3D" id="2.120.10.30">
    <property type="entry name" value="TolB, C-terminal domain"/>
    <property type="match status" value="1"/>
</dbReference>
<dbReference type="GO" id="GO:0008270">
    <property type="term" value="F:zinc ion binding"/>
    <property type="evidence" value="ECO:0007669"/>
    <property type="project" value="UniProtKB-KW"/>
</dbReference>
<dbReference type="PROSITE" id="PS51125">
    <property type="entry name" value="NHL"/>
    <property type="match status" value="2"/>
</dbReference>
<evidence type="ECO:0000313" key="5">
    <source>
        <dbReference type="Proteomes" id="UP000663870"/>
    </source>
</evidence>
<dbReference type="EMBL" id="CAJNOH010000744">
    <property type="protein sequence ID" value="CAF1115743.1"/>
    <property type="molecule type" value="Genomic_DNA"/>
</dbReference>
<dbReference type="EMBL" id="CAJNOL010001845">
    <property type="protein sequence ID" value="CAF1427525.1"/>
    <property type="molecule type" value="Genomic_DNA"/>
</dbReference>
<evidence type="ECO:0000313" key="3">
    <source>
        <dbReference type="EMBL" id="CAF1115743.1"/>
    </source>
</evidence>
<dbReference type="GO" id="GO:0043161">
    <property type="term" value="P:proteasome-mediated ubiquitin-dependent protein catabolic process"/>
    <property type="evidence" value="ECO:0007669"/>
    <property type="project" value="TreeGrafter"/>
</dbReference>
<dbReference type="GO" id="GO:0000209">
    <property type="term" value="P:protein polyubiquitination"/>
    <property type="evidence" value="ECO:0007669"/>
    <property type="project" value="TreeGrafter"/>
</dbReference>
<sequence>MATVNEPNSCSVCNKSSAKRFCIGCQKYFCLKDFKEHEQQLSMKFDAEIVTSHDELLNQIQKLEKSNYFSLDFLDQIEQWKKTTINKVEQAAEKVRHELIELIDKQGITITKQLKLITEEIRCCQEEETFVENDIDRIRKKINEIQQILKPFIQKDATKIIIVDDDQIDWNRFIYIRQHNSPLLRSANLNDNAKWIQNGFTIAGGDWGGSEMNQLYSPSGLCVDDDQTVYIADCNNHRIVEWKCGATIGRVVAGGNGEGNSLDQLNYPRDVIIDKENDSLIICDYNNKRVVRWPRQNGTNGETIISNIGCCGLTMDDNGFLYVVDCDKHEVIRYRMGKRQETVVAGGNGPGNRLNQLYQPTYVSVDRDHSVYVSDSINNRVMKWMEDAKEGIVVAGSQDEENSLTQLSNPGGIIVDQSGTVYVSDNGNHRIMRWSQGATHGSVIVGSNGRASQYNQLYDPIGLSFDREGNLYVSEYGNHRVQKFNIDRNC</sequence>
<dbReference type="AlphaFoldDB" id="A0A815N5R8"/>
<name>A0A815N5R8_9BILA</name>
<evidence type="ECO:0000313" key="4">
    <source>
        <dbReference type="EMBL" id="CAF1427525.1"/>
    </source>
</evidence>
<dbReference type="GO" id="GO:0061630">
    <property type="term" value="F:ubiquitin protein ligase activity"/>
    <property type="evidence" value="ECO:0007669"/>
    <property type="project" value="TreeGrafter"/>
</dbReference>
<dbReference type="Proteomes" id="UP000663870">
    <property type="component" value="Unassembled WGS sequence"/>
</dbReference>
<dbReference type="SUPFAM" id="SSF63825">
    <property type="entry name" value="YWTD domain"/>
    <property type="match status" value="1"/>
</dbReference>
<dbReference type="CDD" id="cd19757">
    <property type="entry name" value="Bbox1"/>
    <property type="match status" value="1"/>
</dbReference>
<dbReference type="PANTHER" id="PTHR24104">
    <property type="entry name" value="E3 UBIQUITIN-PROTEIN LIGASE NHLRC1-RELATED"/>
    <property type="match status" value="1"/>
</dbReference>
<dbReference type="Gene3D" id="2.40.10.500">
    <property type="match status" value="1"/>
</dbReference>
<evidence type="ECO:0000256" key="1">
    <source>
        <dbReference type="ARBA" id="ARBA00022737"/>
    </source>
</evidence>
<keyword evidence="5" id="KW-1185">Reference proteome</keyword>
<proteinExistence type="predicted"/>
<dbReference type="SUPFAM" id="SSF101898">
    <property type="entry name" value="NHL repeat"/>
    <property type="match status" value="1"/>
</dbReference>
<dbReference type="PANTHER" id="PTHR24104:SF25">
    <property type="entry name" value="PROTEIN LIN-41"/>
    <property type="match status" value="1"/>
</dbReference>
<gene>
    <name evidence="4" type="ORF">JXQ802_LOCUS36235</name>
    <name evidence="3" type="ORF">PYM288_LOCUS20424</name>
</gene>
<dbReference type="CDD" id="cd05819">
    <property type="entry name" value="NHL"/>
    <property type="match status" value="1"/>
</dbReference>
<organism evidence="4 5">
    <name type="scientific">Rotaria sordida</name>
    <dbReference type="NCBI Taxonomy" id="392033"/>
    <lineage>
        <taxon>Eukaryota</taxon>
        <taxon>Metazoa</taxon>
        <taxon>Spiralia</taxon>
        <taxon>Gnathifera</taxon>
        <taxon>Rotifera</taxon>
        <taxon>Eurotatoria</taxon>
        <taxon>Bdelloidea</taxon>
        <taxon>Philodinida</taxon>
        <taxon>Philodinidae</taxon>
        <taxon>Rotaria</taxon>
    </lineage>
</organism>
<dbReference type="InterPro" id="IPR011042">
    <property type="entry name" value="6-blade_b-propeller_TolB-like"/>
</dbReference>
<accession>A0A815N5R8</accession>
<dbReference type="InterPro" id="IPR001258">
    <property type="entry name" value="NHL_repeat"/>
</dbReference>
<protein>
    <submittedName>
        <fullName evidence="4">Uncharacterized protein</fullName>
    </submittedName>
</protein>
<dbReference type="InterPro" id="IPR050952">
    <property type="entry name" value="TRIM-NHL_E3_ligases"/>
</dbReference>
<evidence type="ECO:0000256" key="2">
    <source>
        <dbReference type="PROSITE-ProRule" id="PRU00504"/>
    </source>
</evidence>
<reference evidence="4" key="1">
    <citation type="submission" date="2021-02" db="EMBL/GenBank/DDBJ databases">
        <authorList>
            <person name="Nowell W R."/>
        </authorList>
    </citation>
    <scope>NUCLEOTIDE SEQUENCE</scope>
</reference>